<keyword evidence="1" id="KW-0812">Transmembrane</keyword>
<protein>
    <recommendedName>
        <fullName evidence="3">PEGA domain-containing protein</fullName>
    </recommendedName>
</protein>
<comment type="caution">
    <text evidence="2">The sequence shown here is derived from an EMBL/GenBank/DDBJ whole genome shotgun (WGS) entry which is preliminary data.</text>
</comment>
<name>X1QMM2_9ZZZZ</name>
<evidence type="ECO:0000256" key="1">
    <source>
        <dbReference type="SAM" id="Phobius"/>
    </source>
</evidence>
<dbReference type="EMBL" id="BARW01003668">
    <property type="protein sequence ID" value="GAI69807.1"/>
    <property type="molecule type" value="Genomic_DNA"/>
</dbReference>
<dbReference type="InterPro" id="IPR008969">
    <property type="entry name" value="CarboxyPept-like_regulatory"/>
</dbReference>
<dbReference type="SUPFAM" id="SSF49464">
    <property type="entry name" value="Carboxypeptidase regulatory domain-like"/>
    <property type="match status" value="1"/>
</dbReference>
<accession>X1QMM2</accession>
<evidence type="ECO:0008006" key="3">
    <source>
        <dbReference type="Google" id="ProtNLM"/>
    </source>
</evidence>
<keyword evidence="1" id="KW-1133">Transmembrane helix</keyword>
<gene>
    <name evidence="2" type="ORF">S12H4_09161</name>
</gene>
<dbReference type="Pfam" id="PF13620">
    <property type="entry name" value="CarboxypepD_reg"/>
    <property type="match status" value="1"/>
</dbReference>
<keyword evidence="1" id="KW-0472">Membrane</keyword>
<organism evidence="2">
    <name type="scientific">marine sediment metagenome</name>
    <dbReference type="NCBI Taxonomy" id="412755"/>
    <lineage>
        <taxon>unclassified sequences</taxon>
        <taxon>metagenomes</taxon>
        <taxon>ecological metagenomes</taxon>
    </lineage>
</organism>
<sequence length="126" mass="13656">MAEEKGIRPALIIGAAGAGIGLAVILGLYTLARAARPIPPPGECIIWGFVTDSLTGEPVPDVKITLDGLVRYTEWAGQYEIRNIACQEYRIQFSKEGYVTESYDVTSQPKPYSEAPPFNISLSPVV</sequence>
<proteinExistence type="predicted"/>
<dbReference type="Gene3D" id="2.60.40.1120">
    <property type="entry name" value="Carboxypeptidase-like, regulatory domain"/>
    <property type="match status" value="1"/>
</dbReference>
<evidence type="ECO:0000313" key="2">
    <source>
        <dbReference type="EMBL" id="GAI69807.1"/>
    </source>
</evidence>
<reference evidence="2" key="1">
    <citation type="journal article" date="2014" name="Front. Microbiol.">
        <title>High frequency of phylogenetically diverse reductive dehalogenase-homologous genes in deep subseafloor sedimentary metagenomes.</title>
        <authorList>
            <person name="Kawai M."/>
            <person name="Futagami T."/>
            <person name="Toyoda A."/>
            <person name="Takaki Y."/>
            <person name="Nishi S."/>
            <person name="Hori S."/>
            <person name="Arai W."/>
            <person name="Tsubouchi T."/>
            <person name="Morono Y."/>
            <person name="Uchiyama I."/>
            <person name="Ito T."/>
            <person name="Fujiyama A."/>
            <person name="Inagaki F."/>
            <person name="Takami H."/>
        </authorList>
    </citation>
    <scope>NUCLEOTIDE SEQUENCE</scope>
    <source>
        <strain evidence="2">Expedition CK06-06</strain>
    </source>
</reference>
<feature type="transmembrane region" description="Helical" evidence="1">
    <location>
        <begin position="12"/>
        <end position="32"/>
    </location>
</feature>
<dbReference type="AlphaFoldDB" id="X1QMM2"/>